<accession>A0A919G2W7</accession>
<feature type="compositionally biased region" description="Low complexity" evidence="1">
    <location>
        <begin position="3832"/>
        <end position="3844"/>
    </location>
</feature>
<dbReference type="Pfam" id="PF15644">
    <property type="entry name" value="Gln_amidase"/>
    <property type="match status" value="1"/>
</dbReference>
<name>A0A919G2W7_9ACTN</name>
<feature type="compositionally biased region" description="Low complexity" evidence="1">
    <location>
        <begin position="4514"/>
        <end position="4528"/>
    </location>
</feature>
<feature type="region of interest" description="Disordered" evidence="1">
    <location>
        <begin position="4222"/>
        <end position="4264"/>
    </location>
</feature>
<feature type="compositionally biased region" description="Low complexity" evidence="1">
    <location>
        <begin position="1302"/>
        <end position="1319"/>
    </location>
</feature>
<feature type="region of interest" description="Disordered" evidence="1">
    <location>
        <begin position="1584"/>
        <end position="1603"/>
    </location>
</feature>
<reference evidence="6" key="1">
    <citation type="journal article" date="2014" name="Int. J. Syst. Evol. Microbiol.">
        <title>Complete genome sequence of Corynebacterium casei LMG S-19264T (=DSM 44701T), isolated from a smear-ripened cheese.</title>
        <authorList>
            <consortium name="US DOE Joint Genome Institute (JGI-PGF)"/>
            <person name="Walter F."/>
            <person name="Albersmeier A."/>
            <person name="Kalinowski J."/>
            <person name="Ruckert C."/>
        </authorList>
    </citation>
    <scope>NUCLEOTIDE SEQUENCE</scope>
    <source>
        <strain evidence="6">JCM 4646</strain>
    </source>
</reference>
<feature type="compositionally biased region" description="Basic and acidic residues" evidence="1">
    <location>
        <begin position="880"/>
        <end position="894"/>
    </location>
</feature>
<feature type="compositionally biased region" description="Low complexity" evidence="1">
    <location>
        <begin position="6731"/>
        <end position="6744"/>
    </location>
</feature>
<feature type="compositionally biased region" description="Low complexity" evidence="1">
    <location>
        <begin position="4798"/>
        <end position="4810"/>
    </location>
</feature>
<feature type="compositionally biased region" description="Low complexity" evidence="1">
    <location>
        <begin position="2054"/>
        <end position="2067"/>
    </location>
</feature>
<feature type="compositionally biased region" description="Low complexity" evidence="1">
    <location>
        <begin position="861"/>
        <end position="876"/>
    </location>
</feature>
<feature type="region of interest" description="Disordered" evidence="1">
    <location>
        <begin position="2900"/>
        <end position="2926"/>
    </location>
</feature>
<feature type="compositionally biased region" description="Low complexity" evidence="1">
    <location>
        <begin position="657"/>
        <end position="677"/>
    </location>
</feature>
<feature type="compositionally biased region" description="Acidic residues" evidence="1">
    <location>
        <begin position="1532"/>
        <end position="1544"/>
    </location>
</feature>
<evidence type="ECO:0000259" key="3">
    <source>
        <dbReference type="Pfam" id="PF15644"/>
    </source>
</evidence>
<evidence type="ECO:0000313" key="6">
    <source>
        <dbReference type="EMBL" id="GHH77227.1"/>
    </source>
</evidence>
<feature type="region of interest" description="Disordered" evidence="1">
    <location>
        <begin position="1437"/>
        <end position="1558"/>
    </location>
</feature>
<feature type="region of interest" description="Disordered" evidence="1">
    <location>
        <begin position="504"/>
        <end position="1319"/>
    </location>
</feature>
<keyword evidence="2" id="KW-0472">Membrane</keyword>
<reference evidence="6" key="2">
    <citation type="submission" date="2020-09" db="EMBL/GenBank/DDBJ databases">
        <authorList>
            <person name="Sun Q."/>
            <person name="Ohkuma M."/>
        </authorList>
    </citation>
    <scope>NUCLEOTIDE SEQUENCE</scope>
    <source>
        <strain evidence="6">JCM 4646</strain>
    </source>
</reference>
<evidence type="ECO:0000259" key="5">
    <source>
        <dbReference type="Pfam" id="PF25547"/>
    </source>
</evidence>
<dbReference type="Gene3D" id="3.90.176.10">
    <property type="entry name" value="Toxin ADP-ribosyltransferase, Chain A, domain 1"/>
    <property type="match status" value="1"/>
</dbReference>
<feature type="compositionally biased region" description="Basic and acidic residues" evidence="1">
    <location>
        <begin position="1377"/>
        <end position="1400"/>
    </location>
</feature>
<feature type="transmembrane region" description="Helical" evidence="2">
    <location>
        <begin position="206"/>
        <end position="227"/>
    </location>
</feature>
<gene>
    <name evidence="6" type="ORF">GCM10018781_50290</name>
</gene>
<feature type="region of interest" description="Disordered" evidence="1">
    <location>
        <begin position="3832"/>
        <end position="3871"/>
    </location>
</feature>
<feature type="compositionally biased region" description="Low complexity" evidence="1">
    <location>
        <begin position="2075"/>
        <end position="2086"/>
    </location>
</feature>
<feature type="compositionally biased region" description="Basic and acidic residues" evidence="1">
    <location>
        <begin position="5557"/>
        <end position="5569"/>
    </location>
</feature>
<feature type="compositionally biased region" description="Acidic residues" evidence="1">
    <location>
        <begin position="5600"/>
        <end position="5610"/>
    </location>
</feature>
<feature type="region of interest" description="Disordered" evidence="1">
    <location>
        <begin position="2751"/>
        <end position="2794"/>
    </location>
</feature>
<dbReference type="Pfam" id="PF22596">
    <property type="entry name" value="Scabin-like"/>
    <property type="match status" value="1"/>
</dbReference>
<feature type="region of interest" description="Disordered" evidence="1">
    <location>
        <begin position="2335"/>
        <end position="2379"/>
    </location>
</feature>
<feature type="compositionally biased region" description="Pro residues" evidence="1">
    <location>
        <begin position="4503"/>
        <end position="4513"/>
    </location>
</feature>
<feature type="compositionally biased region" description="Low complexity" evidence="1">
    <location>
        <begin position="1133"/>
        <end position="1144"/>
    </location>
</feature>
<dbReference type="PANTHER" id="PTHR24216:SF65">
    <property type="entry name" value="PAXILLIN-LIKE PROTEIN 1"/>
    <property type="match status" value="1"/>
</dbReference>
<feature type="compositionally biased region" description="Basic and acidic residues" evidence="1">
    <location>
        <begin position="915"/>
        <end position="939"/>
    </location>
</feature>
<dbReference type="InterPro" id="IPR057746">
    <property type="entry name" value="CpnT-like_N"/>
</dbReference>
<evidence type="ECO:0000256" key="2">
    <source>
        <dbReference type="SAM" id="Phobius"/>
    </source>
</evidence>
<dbReference type="RefSeq" id="WP_190213172.1">
    <property type="nucleotide sequence ID" value="NZ_BNBO01000032.1"/>
</dbReference>
<feature type="compositionally biased region" description="Acidic residues" evidence="1">
    <location>
        <begin position="6804"/>
        <end position="6831"/>
    </location>
</feature>
<feature type="region of interest" description="Disordered" evidence="1">
    <location>
        <begin position="6682"/>
        <end position="6837"/>
    </location>
</feature>
<feature type="compositionally biased region" description="Pro residues" evidence="1">
    <location>
        <begin position="769"/>
        <end position="784"/>
    </location>
</feature>
<dbReference type="InterPro" id="IPR028908">
    <property type="entry name" value="Tox-PL_dom"/>
</dbReference>
<proteinExistence type="predicted"/>
<feature type="transmembrane region" description="Helical" evidence="2">
    <location>
        <begin position="123"/>
        <end position="143"/>
    </location>
</feature>
<feature type="region of interest" description="Disordered" evidence="1">
    <location>
        <begin position="1364"/>
        <end position="1418"/>
    </location>
</feature>
<feature type="compositionally biased region" description="Low complexity" evidence="1">
    <location>
        <begin position="2751"/>
        <end position="2769"/>
    </location>
</feature>
<feature type="compositionally biased region" description="Basic and acidic residues" evidence="1">
    <location>
        <begin position="686"/>
        <end position="710"/>
    </location>
</feature>
<feature type="region of interest" description="Disordered" evidence="1">
    <location>
        <begin position="3948"/>
        <end position="3967"/>
    </location>
</feature>
<dbReference type="Proteomes" id="UP000617734">
    <property type="component" value="Unassembled WGS sequence"/>
</dbReference>
<evidence type="ECO:0000256" key="1">
    <source>
        <dbReference type="SAM" id="MobiDB-lite"/>
    </source>
</evidence>
<feature type="region of interest" description="Disordered" evidence="1">
    <location>
        <begin position="2010"/>
        <end position="2086"/>
    </location>
</feature>
<feature type="compositionally biased region" description="Basic and acidic residues" evidence="1">
    <location>
        <begin position="1119"/>
        <end position="1129"/>
    </location>
</feature>
<keyword evidence="7" id="KW-1185">Reference proteome</keyword>
<feature type="compositionally biased region" description="Pro residues" evidence="1">
    <location>
        <begin position="3518"/>
        <end position="3540"/>
    </location>
</feature>
<feature type="compositionally biased region" description="Pro residues" evidence="1">
    <location>
        <begin position="727"/>
        <end position="738"/>
    </location>
</feature>
<keyword evidence="2" id="KW-1133">Transmembrane helix</keyword>
<keyword evidence="2" id="KW-0812">Transmembrane</keyword>
<feature type="region of interest" description="Disordered" evidence="1">
    <location>
        <begin position="4490"/>
        <end position="4606"/>
    </location>
</feature>
<feature type="compositionally biased region" description="Low complexity" evidence="1">
    <location>
        <begin position="3541"/>
        <end position="3555"/>
    </location>
</feature>
<feature type="region of interest" description="Disordered" evidence="1">
    <location>
        <begin position="5595"/>
        <end position="5627"/>
    </location>
</feature>
<evidence type="ECO:0000313" key="7">
    <source>
        <dbReference type="Proteomes" id="UP000617734"/>
    </source>
</evidence>
<dbReference type="PROSITE" id="PS51996">
    <property type="entry name" value="TR_MART"/>
    <property type="match status" value="1"/>
</dbReference>
<feature type="compositionally biased region" description="Low complexity" evidence="1">
    <location>
        <begin position="601"/>
        <end position="615"/>
    </location>
</feature>
<feature type="compositionally biased region" description="Low complexity" evidence="1">
    <location>
        <begin position="2361"/>
        <end position="2379"/>
    </location>
</feature>
<dbReference type="GeneID" id="95355401"/>
<feature type="compositionally biased region" description="Low complexity" evidence="1">
    <location>
        <begin position="1545"/>
        <end position="1558"/>
    </location>
</feature>
<feature type="domain" description="Tox-PL" evidence="3">
    <location>
        <begin position="5679"/>
        <end position="5779"/>
    </location>
</feature>
<feature type="compositionally biased region" description="Basic and acidic residues" evidence="1">
    <location>
        <begin position="1032"/>
        <end position="1056"/>
    </location>
</feature>
<feature type="compositionally biased region" description="Low complexity" evidence="1">
    <location>
        <begin position="716"/>
        <end position="726"/>
    </location>
</feature>
<feature type="region of interest" description="Disordered" evidence="1">
    <location>
        <begin position="5429"/>
        <end position="5461"/>
    </location>
</feature>
<dbReference type="EMBL" id="BNBO01000032">
    <property type="protein sequence ID" value="GHH77227.1"/>
    <property type="molecule type" value="Genomic_DNA"/>
</dbReference>
<evidence type="ECO:0000259" key="4">
    <source>
        <dbReference type="Pfam" id="PF22596"/>
    </source>
</evidence>
<feature type="compositionally biased region" description="Pro residues" evidence="1">
    <location>
        <begin position="2675"/>
        <end position="2690"/>
    </location>
</feature>
<protein>
    <submittedName>
        <fullName evidence="6">Uncharacterized protein</fullName>
    </submittedName>
</protein>
<dbReference type="Gene3D" id="3.90.210.10">
    <property type="entry name" value="Heat-Labile Enterotoxin, subunit A"/>
    <property type="match status" value="1"/>
</dbReference>
<feature type="region of interest" description="Disordered" evidence="1">
    <location>
        <begin position="1751"/>
        <end position="1774"/>
    </location>
</feature>
<dbReference type="PANTHER" id="PTHR24216">
    <property type="entry name" value="PAXILLIN-RELATED"/>
    <property type="match status" value="1"/>
</dbReference>
<feature type="compositionally biased region" description="Basic and acidic residues" evidence="1">
    <location>
        <begin position="989"/>
        <end position="1007"/>
    </location>
</feature>
<feature type="compositionally biased region" description="Basic and acidic residues" evidence="1">
    <location>
        <begin position="4529"/>
        <end position="4549"/>
    </location>
</feature>
<feature type="compositionally biased region" description="Basic and acidic residues" evidence="1">
    <location>
        <begin position="1209"/>
        <end position="1219"/>
    </location>
</feature>
<feature type="domain" description="Pierisin-like" evidence="4">
    <location>
        <begin position="5022"/>
        <end position="5119"/>
    </location>
</feature>
<feature type="compositionally biased region" description="Acidic residues" evidence="1">
    <location>
        <begin position="6746"/>
        <end position="6762"/>
    </location>
</feature>
<dbReference type="Pfam" id="PF25547">
    <property type="entry name" value="WXG100_2"/>
    <property type="match status" value="1"/>
</dbReference>
<feature type="compositionally biased region" description="Basic and acidic residues" evidence="1">
    <location>
        <begin position="1264"/>
        <end position="1301"/>
    </location>
</feature>
<feature type="transmembrane region" description="Helical" evidence="2">
    <location>
        <begin position="163"/>
        <end position="185"/>
    </location>
</feature>
<feature type="region of interest" description="Disordered" evidence="1">
    <location>
        <begin position="4158"/>
        <end position="4187"/>
    </location>
</feature>
<feature type="region of interest" description="Disordered" evidence="1">
    <location>
        <begin position="3498"/>
        <end position="3568"/>
    </location>
</feature>
<feature type="compositionally biased region" description="Basic and acidic residues" evidence="1">
    <location>
        <begin position="785"/>
        <end position="820"/>
    </location>
</feature>
<feature type="compositionally biased region" description="Low complexity" evidence="1">
    <location>
        <begin position="5482"/>
        <end position="5497"/>
    </location>
</feature>
<comment type="caution">
    <text evidence="6">The sequence shown here is derived from an EMBL/GenBank/DDBJ whole genome shotgun (WGS) entry which is preliminary data.</text>
</comment>
<feature type="compositionally biased region" description="Pro residues" evidence="1">
    <location>
        <begin position="2659"/>
        <end position="2669"/>
    </location>
</feature>
<feature type="compositionally biased region" description="Acidic residues" evidence="1">
    <location>
        <begin position="6769"/>
        <end position="6778"/>
    </location>
</feature>
<feature type="region of interest" description="Disordered" evidence="1">
    <location>
        <begin position="6646"/>
        <end position="6669"/>
    </location>
</feature>
<feature type="compositionally biased region" description="Basic and acidic residues" evidence="1">
    <location>
        <begin position="1176"/>
        <end position="1187"/>
    </location>
</feature>
<feature type="compositionally biased region" description="Gly residues" evidence="1">
    <location>
        <begin position="4764"/>
        <end position="4774"/>
    </location>
</feature>
<sequence length="6837" mass="721504">MAHSSIQVSPGVATFFHILTGMPWPESDEGLLRDVRDDYAALSEDLPKLRGYVVDLVARCRSQFEGEAAEGFAREMGRFIGDDGTDYLTTAGQLAGELGEFAGKVANTVEYTKWMIIGQIVQLLVEIALAIAFFPFTFGASMAAAEGLKQVVKTIIINLLKKLVQVIVTHTLFGVVGGLVMDAILQGIQFGQGNRHEWDKDLTKQAAIMGAISGAVAGPLHLLGMGLGKLLGAGLAKIFVTKELGNLVKELGAGAAGGAAGGAAKGVGKEAGRLVANEAASEFAKNISKLLKENSRYLGKGFGAGGKVGAAAGARFAENLGKVFEKGLGKELGTKTAQELGRTFGKAFAENGAKSAASRTALGTALREIAEGGSHAPSAGLRALAEKLPELAGRVDRMNTMFVLGHVLGEQIKMGTNQYLTEGFFNQIYYGEWSAGGMSFLGGFMMGGARHMIMGLASPLTTKYVDFVRGLDSSQINPANGKYYGAMHPLTLLSAISNVAGHPAPFPVPRPGGHEQVPGGSLHLHGDEAVGSGTSLGAPPSGHRTEGGPNASGSDHRTDGPGSGSGSGAAKPEAPKPEAPKSGVVTESGGGDRSAAGPKVTTGNTTGNTGTTTAGGTSGTGHAKIPEPAPRRSTESSGAGDAGGGAGSEPRRNPGDGARSTGGSTTTSASPGASASTGGHGGGPRPHPESTAKPEPDPPQHPEQHPEQHSAPKPGPNLGPNAGPNPHQGPNPGPNPGHPPKDGGGGGGTPPRTEGGPAGPKDPGSNGPDPRPGPNRPDPGPGPELKPKPESKPEPKPEPKPESKPESKPEPKPEPNRPGKDAPAAQGNLRNTVEEVLSPAQTFLRRQEQLRASGGPTADTPAPVKAGGAGDAPKGPRIVTFDEVRGRGEGKGSEEGPSSPGDGAVLGPGSGPRSEAAEAVRDRQEELREGGRSAADENKPVVPSPDGGVALGGGSGPRSEGAQAFLERQKDAREAGGPTADTPGPVRSAPKDSRIVTFDELRGRGEEEGSGEGPSFPGDGAVLGRGSGPRSEAAEAVRDRQEELREGGRSAADENKPVVPFSGDGVALGGGSGPRSEGAQAFLERQKDAREAGGQTADTPGSVKAGGTESAPKRPRIVTFDEVRRRAEEDSPDAGSNGSARSGNDGSGSAAGGTRSRDRSTGSETQVEPASTGDKPAADKPATDKPATDAPAPDQPAPKPESFPGEGYRLTDGDAEIRRKAGQAAQDSRATRPPAAEQGAVPPSGGERLGGEDGTRPGDTPDAAARDRRRTAAEQRRTDYVASPEGREHAGTLARDAREAAAAEAEQQANAGARRAAQAQARWEALQERTRLAAEEAARAAQREAAREAAQEQAWNLLLQDLRDKSGGDSGRSGHLTLRDAQERIARRAEELAAHGDGDGRGAGSRGSRMPADAAASRAWHELAAELGVRVESLDARGLMPGFPAPGAPWPLDRGIHGDPSAVGRGPAAVHRPDQDSHPTPSHPAPAHSEPSSLRPPHSEPSPFEPESPDSRWPASQAPSIPLPPRMRQDSDVESEDDTWDDAPAEAGQQPANPAPAAWTAAPPVVPVVPVVPSPAPVPVPAVGHPDTAARPPSPASSAPELPPLRLLPLPELVDEPPVEGAFTAGQLWREGDTLPAFILYDGNVAMVWDDGLAEVTDSTQLIRMADVYKRAAEQVGRRLQRIVERAREERDTGGAGRDAAETLLATYELLSEDGWAPAYISEFLRLQMLFRASDVPDRFPHELFARPVGGTTDLVDPGAPPPPASAADPGRSLRGADGASMRFYRWLDEQAGGNRQHLYDWGEAQSATSSSPESLQAKVLFAHFRNPGGQHLDDAYFWLNGLDRRLQETPGIRMEIDGEEVLGLGYHPVLLRSLAAQHVFTYEMLRTVRMPRVDRQAGTIRLIRLEQRTIEALAEQYDPGPARRNHRPVDIRRGPAESFSLLTPYKDPEGGTFWLTMQTLPIHRVFGTHLQIRMDGRKEHSLYLGEDEFLAMADGFPVECWGEDQPRLTAEESERHAGTLAPQAPLPPTVGGPTADTGGPVPAGQTGAPWTEAQTAPATPVPAAASPAPPPAASPAAPQPGAGAALLPPQAWSAVRRFARPARMSTSRFDPLVQGQAGGGAIAGPSLPTRYAARGPGGQRPLGDLRGAMTQIVYDVRHFEARPGRWVREFTLRLDLRAQDGAATSPEQVDRLWDEALAAVGRHVNGRFTLSDGSQFHLRIERADGPADAHRTVTVAPGAGRSDQLLWYARSTHGVLVHELMHFLGLPDEYADLTTALRRSEPFPGEPGVMGPAAHRDGFEVLPRHLRRIEDVLRSGPLVRELTFEQYRALAADPGRPAAAPSTGDPSGTAPEHPHHAPRAPRLPQPGAGAGPGAPVAPTRPVAEVASRERDVLVAGLAIAGQAYEALTVPGDGDCLFTSLLVGANRQFGEWEHQHLDVDGLREAVLHWYRGPEAAVHRGAADAAGQSALDALVMDLAPGRLWDVVGETGPAPTDPDLLAPVRTGAGLLLGDPGSGAWARLLATSPRLARSGVRELGPERLRDMRPSAAVELAIRDRDLWNTPFFDEVPRIAAAALGLNLGVLDSGGRYVDYLPDADRRTVVLYRQAGEEAHYSALRPVPQSVPQSEPMPEPQSVPQSESPRGTDLPPVPELPVLTPVPDVPAPAPDVPVLPHAPDVPAPAPDYPVPAPAPEAGRSPDPVAGKRVLPLPPERLTAGGVGRLAGGDRVLPIPGPAGRVLDQVAARLTEMLAGDPPAAGQGARGQAAEGTGSAEQQATRPPDQRAGAGTGAQADGWSAAERRRLAGAVRDQLSGALDLDALQPVLASLTQGELLALPFEFDGWQGDIRVTATVVRAVTSKEEKKFEFEDGSDSFVTTGSFEEGRRRFGGGLLLGGKVAPETSMTGQIGAAGDRSRAGTVDSRGRTFSRSKTPEPALWIDADIRLKLDFSGLHKDGRSLSEDLGTAAARRRLRIDLRVPVVVPAAESADAVPPPGQQHYLPPLRVQQSLALGGTDVVKSVHTIGADGRRTGGGVPLLLGTAAPADAVPAGTTRNSLDAFGAVTFDGDWVAVRAEILGRLDLLTLRTELKSMMNGEPVEVVLSGGRGRLLVFARVSEMTQLRTTGQTEFNTGTDVTRTVVASVTDSLTVAGAPSLKHTDFGQVPFGVTGSGSGQFGHDRSAIDRVTVRAGNAVKVKAAGVVFDGRAVLTFQYRPDAGSTADRATVATGLLGFQVLSEAADSVAAEVPTPFRPGPAAPGPLVPPALAPGSTAWRPGPEIWRAGLPESAVVLDVLAGTGPSAGAGQGRDLHTALDELGVRAFRQDGWAELREAVRHTFRLERLAASLPAMTRDLPLQGPLLSRPRHPDTTVQATARVERLEFLRTIDTAELNVLNETAVGDAARDITGLTLGAQVQGGLHHDFPGGEWASVSAGLGGSRRWRTGDRTAAGSSTVSSAKYPEPMAVYLATARLNLRLAGQGGPDATAAGPHPEVRFVVAVPQSRAEEYRTEGPEAKQAVFTRPEPVVPPAPEPAGDAPKPPKPPRPLEPAGDAPKAAADAPGPAEPPRPPERVARHRQLGSSDAVLALTDGLAVVNRLRDSLAPVFGSHWERVAADLMPYFDAVALRPMASALTGGRSWGVAVSANGVRGEIRITGAEVTGLTHLKSVKDFEFEVGTESTTATGLMHDDRARTIRSVVLAGKVPHLQGALSHTWNSDEVIGGTRDVGSNAVAKGKTVEAAAVFRGDLTFTVEVDLSRTFGLPGNRAVRHTLHATTGGEFAFPLRELPVASGAGARPAPPEPRLAPQRVMRSLVLGATDIVLRVSPIRPPEHAAVVPVGASGAAGPEAGAGPRPEQPGDIPPKPLPATPAPPRQPGAEDVLGQLDATGREVFGSDRNWRRVKQELAPRFTAEALQQRLRSLMAGQGWTVAVRGGTVTVRASVQAMLHVADTKATEFNSGSATGHSSGGTDGLTASTRSTSQATALRLVGTSDPVGALPVAVVAGGTLSHVSGRDHIAEDSGAVGTGAGTKTKVPGSVFEGTALLHLEFRRNLRLWDRAVDTSVPARARDEQRRIDAVQRSFAARQDALAERADELGPEAFRAANEELDAEHRVALGPLLDEQQQRIDESVLAKWAADLRRLDQRIRELGDQPGSADLRERYLAEQARHREQSALPSVRRKPGPGPRSDRTPDQIAPMTRPSFAVRRNAFGYARVGFQALVETAETRPAVNGADPRFEAPATITTGHGPGPAGRDSAPRPDTGSRTHAVPPSRVWTEGFTPQEIRDLPDVGSLRSLLDAEGRRHFPGAWDRRVAGGGRRSERVAGEFSRERLLAALPRLTAGGELVGTPFPVRGRSSWVSVTAEVLDLAHLREEAGAEVALVGEASGRFSRRFLISRHLQVTGQVGAEFSKLRSKFSTSVLFGGGYRWRQGGERSAGGRTIANSKVPVPLEHFEGHVAFRFAFHTGGEPAVATGVVPFAVSVPKTEVTRTVDAPADTYFTAADREHGRRWPGPAPVGTPRPGPEAAGPPEAPAQPAGDRPRPGADRPGADRPGADRPGTDNGGGPDSAPNSVSDTGPKAGPKVAPKAGQDTAPNGGRGSGPAPAGGVLAPDGRRIPDAEIETRTITDEHGRPTGRASFHDADWALREGPYRRLRALGTYEQRAVAGQQPGGQQPGGAVRPVPWDQEHAYFYAGHADRAGFDLRLTDGSGVHGVGAGQVAGLLRRRPSVAALQAAAAGGKPASIVLLGCESAEHARAIAELIGLPVHAPTGRTGVGGAAPGTGAGQPPTLYVKPAPDGADGEFRTFLPGGPAAAPAPLTGGRPGSPAPALRTGGPGAGTPDNIAGNDGDSSHPQGHEGLAGHQDFEAHQDFDAHQGLDGYESLHGYGEFDEYGAFHIYAITDEDGHRHPYGGFDEDGVFHPYGEYGQDGRFHFHEYAAEPAQGRSELWPQAREAFRERNVELDQESAGELRIGFVPEVRPAVVDDLEPGNGTAAAFDTVDAELLADDAGTPLRWRLDDSLLFRWESPRSFGQVDDVFEQGFVPRASGQYPTLREYKDANTPSAFVSTTRSGTARFDEWGTAYRFLIDAPGGIDVRRTFPDSGLAELEDEVAFPGGVRSKFIVGAELVDGTEWGATPGRYATPVSFVPNPYYRPDHRLDLAEVLDATDNGTDRPAGPALRRPIDPEALRDGDGVRVGRVRSGRGRLRHVAEEVRFVEVSPQYAETVLGVPVRNQEKFQRTADQRGIVIEVRPTNPDSVPHLEAGALPKPKAIKAKTVNEEDIRLGARAEDKGLVGFFRPVLPERSEGIGDGVWARVLARFEQRTVEFAELTPVMRSLAGEFRVVDGVVQGRDREGGWKPITGDHDIFDIQDAAGFRIGADEYGEAVEDMVGQDMGVQHGAHMFWQPESPFDRSIFEKIVRSHEAGGEALIRFVPGLTRPVLGTAEPEQPSATRPGRAYLGSFAGDPRRSAPSAVGSAWVGVVGEPGWDAPRSAPVEEAGPAVPPVGEKPLPPLPVGEEPWSEDAPAEKPLPPLPEGEEPWTGEATAEKPLPPLPVSEEPTAAPPPTRQPDRPAGRAEGRAGRLAGPSHRSAGDDVFSVLVPAVKRRAEADPSADQDQDQDQDGTRPGPKRLQTMDRHVTPAADRGLIAPTGEQERAWLEAAPDGPILPGTVPLLTEGLLGHINPDRSTVNCVDANLALWDTMDGDPHPAGTRPDGMPERDAVWEVTRRLGPPWHYGSGATALDEVAALVRGAGPGARALVLFAEQGQVGHARTLLHTGAGRLRWIDPQRGEFPEGAPEVSGTAGVWAYAEDAGYRPVRGDGEHDGTLFHDPATGAPGRAFGMAGPERLFTRHPVADQPGWKERAEAFEQRVAELAGAVAAREGSAVGLALTHLAAVLARHHGPAWNEDVHLMEVFTRDDVTSAGQIGHPALTLGATRKMLASGNPRERYTAFYNGAYYRPDGDRPYIGGLKELLVTVFQEPEMHTARAIGLDVARLRPYRDHLLSSERRTVRRVLEVFSPRHAGNYSDDPFALGNLARWSADPVGNTAELGRSQVIRTRREEEMTSPARLTPARLRRAGLGLSRRELALLREREVLPVSLTETRELDTLPLTAAGELDTALVFPEWQTVTDVRVGATAPDAEGNVRTTVTAYVSGRRDLRASDLTEMTLQEIEEAVAANTLEPDDPIPERQGPEFPLGSIEGAARFRLDPDSRWHRELDARGMPAIGGLSGTAARMLSAFDWLNVPAARREDFVIGLIGWMLLQRDHSLYEILRGVQIAGFDGVGGRTLDLTDAVSMYRSLDALGPDLAEARLRELDPMGLLPHERHYRDRLAVKGAKGGLYGLSTIRLREAEDFYRAQLDPAPGTVPTDRRVLRWLAEHGIPVARMREALAGFGPAQFAAVRAYTGNDHILINLVVERTRGFGAGLPGIDVVAAATRLALKDMIIKKHSAQMFVETNMFFLDQQVKALMEERGLTDPDERQAVDAKLDRRITELLPSVLAESKLHASMLMEALGALPVAQEMTVYRGAWEWGSDRNVSAFMAKFFAKDHIEFDTYASTSKKFTTALTFATKDPVGAYRHRVVYMLRLRGGSGRDITPFSQKPKEAEVLLLPGARFRVTGRTLMPHPSGDEAKAYVLIEAEEEVPPTAVVAGTATPAAATPPVGEAQPVPVHEEDDSDSESFDDLVFLFDDTEPVAGSQGDGPPLPGGDGPHGPAGESAGESGGGSDGESGTGSGEEVPFLPAFAPPGAHTAGGAPDDGEPDGTEPDGAEPDGAESGGAEPDDGWESGEEVPFILPVGVPYGPGGWLGPGPAHDEEGEGEDEDADEDAEDGDDEGEDGEGEEVTFVLG</sequence>
<feature type="region of interest" description="Disordered" evidence="1">
    <location>
        <begin position="4764"/>
        <end position="4850"/>
    </location>
</feature>
<feature type="region of interest" description="Disordered" evidence="1">
    <location>
        <begin position="2620"/>
        <end position="2704"/>
    </location>
</feature>
<dbReference type="InterPro" id="IPR054695">
    <property type="entry name" value="Pierisin-like_dom"/>
</dbReference>
<feature type="compositionally biased region" description="Pro residues" evidence="1">
    <location>
        <begin position="3851"/>
        <end position="3866"/>
    </location>
</feature>
<dbReference type="SUPFAM" id="SSF56399">
    <property type="entry name" value="ADP-ribosylation"/>
    <property type="match status" value="2"/>
</dbReference>
<organism evidence="6 7">
    <name type="scientific">Kitasatospora indigofera</name>
    <dbReference type="NCBI Taxonomy" id="67307"/>
    <lineage>
        <taxon>Bacteria</taxon>
        <taxon>Bacillati</taxon>
        <taxon>Actinomycetota</taxon>
        <taxon>Actinomycetes</taxon>
        <taxon>Kitasatosporales</taxon>
        <taxon>Streptomycetaceae</taxon>
        <taxon>Kitasatospora</taxon>
    </lineage>
</organism>
<feature type="compositionally biased region" description="Low complexity" evidence="1">
    <location>
        <begin position="6646"/>
        <end position="6655"/>
    </location>
</feature>
<feature type="compositionally biased region" description="Gly residues" evidence="1">
    <location>
        <begin position="6710"/>
        <end position="6723"/>
    </location>
</feature>
<feature type="compositionally biased region" description="Basic and acidic residues" evidence="1">
    <location>
        <begin position="3498"/>
        <end position="3507"/>
    </location>
</feature>
<feature type="domain" description="Outer membrane channel protein CpnT-like N-terminal" evidence="5">
    <location>
        <begin position="22"/>
        <end position="151"/>
    </location>
</feature>
<feature type="region of interest" description="Disordered" evidence="1">
    <location>
        <begin position="5478"/>
        <end position="5583"/>
    </location>
</feature>